<accession>A0ABU6YPT0</accession>
<reference evidence="2 3" key="1">
    <citation type="journal article" date="2023" name="Plants (Basel)">
        <title>Bridging the Gap: Combining Genomics and Transcriptomics Approaches to Understand Stylosanthes scabra, an Orphan Legume from the Brazilian Caatinga.</title>
        <authorList>
            <person name="Ferreira-Neto J.R.C."/>
            <person name="da Silva M.D."/>
            <person name="Binneck E."/>
            <person name="de Melo N.F."/>
            <person name="da Silva R.H."/>
            <person name="de Melo A.L.T.M."/>
            <person name="Pandolfi V."/>
            <person name="Bustamante F.O."/>
            <person name="Brasileiro-Vidal A.C."/>
            <person name="Benko-Iseppon A.M."/>
        </authorList>
    </citation>
    <scope>NUCLEOTIDE SEQUENCE [LARGE SCALE GENOMIC DNA]</scope>
    <source>
        <tissue evidence="2">Leaves</tissue>
    </source>
</reference>
<sequence length="104" mass="11294">FQNRVDEDESDVSSNYQGVFDRSTTVVVNQPPPKPLDPSLHSSAEDNGSVRGKCMSSSAAGRTTSATMADGGLWARQLRRFVSLTPPPLLAAIFPWNRSGENEE</sequence>
<organism evidence="2 3">
    <name type="scientific">Stylosanthes scabra</name>
    <dbReference type="NCBI Taxonomy" id="79078"/>
    <lineage>
        <taxon>Eukaryota</taxon>
        <taxon>Viridiplantae</taxon>
        <taxon>Streptophyta</taxon>
        <taxon>Embryophyta</taxon>
        <taxon>Tracheophyta</taxon>
        <taxon>Spermatophyta</taxon>
        <taxon>Magnoliopsida</taxon>
        <taxon>eudicotyledons</taxon>
        <taxon>Gunneridae</taxon>
        <taxon>Pentapetalae</taxon>
        <taxon>rosids</taxon>
        <taxon>fabids</taxon>
        <taxon>Fabales</taxon>
        <taxon>Fabaceae</taxon>
        <taxon>Papilionoideae</taxon>
        <taxon>50 kb inversion clade</taxon>
        <taxon>dalbergioids sensu lato</taxon>
        <taxon>Dalbergieae</taxon>
        <taxon>Pterocarpus clade</taxon>
        <taxon>Stylosanthes</taxon>
    </lineage>
</organism>
<feature type="region of interest" description="Disordered" evidence="1">
    <location>
        <begin position="1"/>
        <end position="64"/>
    </location>
</feature>
<name>A0ABU6YPT0_9FABA</name>
<proteinExistence type="predicted"/>
<dbReference type="Proteomes" id="UP001341840">
    <property type="component" value="Unassembled WGS sequence"/>
</dbReference>
<evidence type="ECO:0000313" key="2">
    <source>
        <dbReference type="EMBL" id="MED6212417.1"/>
    </source>
</evidence>
<evidence type="ECO:0000313" key="3">
    <source>
        <dbReference type="Proteomes" id="UP001341840"/>
    </source>
</evidence>
<gene>
    <name evidence="2" type="ORF">PIB30_083089</name>
</gene>
<comment type="caution">
    <text evidence="2">The sequence shown here is derived from an EMBL/GenBank/DDBJ whole genome shotgun (WGS) entry which is preliminary data.</text>
</comment>
<evidence type="ECO:0000256" key="1">
    <source>
        <dbReference type="SAM" id="MobiDB-lite"/>
    </source>
</evidence>
<feature type="compositionally biased region" description="Polar residues" evidence="1">
    <location>
        <begin position="12"/>
        <end position="28"/>
    </location>
</feature>
<keyword evidence="3" id="KW-1185">Reference proteome</keyword>
<feature type="non-terminal residue" evidence="2">
    <location>
        <position position="1"/>
    </location>
</feature>
<dbReference type="EMBL" id="JASCZI010242956">
    <property type="protein sequence ID" value="MED6212417.1"/>
    <property type="molecule type" value="Genomic_DNA"/>
</dbReference>
<feature type="compositionally biased region" description="Acidic residues" evidence="1">
    <location>
        <begin position="1"/>
        <end position="11"/>
    </location>
</feature>
<protein>
    <submittedName>
        <fullName evidence="2">Uncharacterized protein</fullName>
    </submittedName>
</protein>